<dbReference type="GeneID" id="5709112"/>
<feature type="transmembrane region" description="Helical" evidence="11">
    <location>
        <begin position="297"/>
        <end position="316"/>
    </location>
</feature>
<evidence type="ECO:0000256" key="2">
    <source>
        <dbReference type="ARBA" id="ARBA00022670"/>
    </source>
</evidence>
<keyword evidence="9 11" id="KW-0472">Membrane</keyword>
<dbReference type="Pfam" id="PF01435">
    <property type="entry name" value="Peptidase_M48"/>
    <property type="match status" value="1"/>
</dbReference>
<evidence type="ECO:0000313" key="13">
    <source>
        <dbReference type="EMBL" id="ABW02517.1"/>
    </source>
</evidence>
<evidence type="ECO:0000256" key="8">
    <source>
        <dbReference type="ARBA" id="ARBA00023049"/>
    </source>
</evidence>
<feature type="transmembrane region" description="Helical" evidence="11">
    <location>
        <begin position="113"/>
        <end position="134"/>
    </location>
</feature>
<keyword evidence="14" id="KW-1185">Reference proteome</keyword>
<evidence type="ECO:0000256" key="4">
    <source>
        <dbReference type="ARBA" id="ARBA00022723"/>
    </source>
</evidence>
<evidence type="ECO:0000256" key="5">
    <source>
        <dbReference type="ARBA" id="ARBA00022801"/>
    </source>
</evidence>
<evidence type="ECO:0000256" key="3">
    <source>
        <dbReference type="ARBA" id="ARBA00022692"/>
    </source>
</evidence>
<dbReference type="AlphaFoldDB" id="A8MAE0"/>
<dbReference type="Proteomes" id="UP000001137">
    <property type="component" value="Chromosome"/>
</dbReference>
<dbReference type="STRING" id="397948.Cmaq_1694"/>
<accession>A8MAE0</accession>
<evidence type="ECO:0000256" key="6">
    <source>
        <dbReference type="ARBA" id="ARBA00022833"/>
    </source>
</evidence>
<comment type="cofactor">
    <cofactor evidence="10">
        <name>Zn(2+)</name>
        <dbReference type="ChEBI" id="CHEBI:29105"/>
    </cofactor>
    <text evidence="10">Binds 1 zinc ion per subunit.</text>
</comment>
<dbReference type="GO" id="GO:0004222">
    <property type="term" value="F:metalloendopeptidase activity"/>
    <property type="evidence" value="ECO:0007669"/>
    <property type="project" value="InterPro"/>
</dbReference>
<keyword evidence="7 11" id="KW-1133">Transmembrane helix</keyword>
<protein>
    <submittedName>
        <fullName evidence="13">Peptidase M48 Ste24p</fullName>
    </submittedName>
</protein>
<organism evidence="13 14">
    <name type="scientific">Caldivirga maquilingensis (strain ATCC 700844 / DSM 13496 / JCM 10307 / IC-167)</name>
    <dbReference type="NCBI Taxonomy" id="397948"/>
    <lineage>
        <taxon>Archaea</taxon>
        <taxon>Thermoproteota</taxon>
        <taxon>Thermoprotei</taxon>
        <taxon>Thermoproteales</taxon>
        <taxon>Thermoproteaceae</taxon>
        <taxon>Caldivirga</taxon>
    </lineage>
</organism>
<evidence type="ECO:0000313" key="14">
    <source>
        <dbReference type="Proteomes" id="UP000001137"/>
    </source>
</evidence>
<feature type="transmembrane region" description="Helical" evidence="11">
    <location>
        <begin position="140"/>
        <end position="161"/>
    </location>
</feature>
<dbReference type="InterPro" id="IPR001915">
    <property type="entry name" value="Peptidase_M48"/>
</dbReference>
<name>A8MAE0_CALMQ</name>
<keyword evidence="1" id="KW-1003">Cell membrane</keyword>
<feature type="domain" description="Peptidase M48" evidence="12">
    <location>
        <begin position="233"/>
        <end position="400"/>
    </location>
</feature>
<comment type="similarity">
    <text evidence="10">Belongs to the peptidase M48 family.</text>
</comment>
<reference evidence="13 14" key="1">
    <citation type="submission" date="2007-10" db="EMBL/GenBank/DDBJ databases">
        <title>Complete sequence of Caldivirga maquilingensis IC-167.</title>
        <authorList>
            <consortium name="US DOE Joint Genome Institute"/>
            <person name="Copeland A."/>
            <person name="Lucas S."/>
            <person name="Lapidus A."/>
            <person name="Barry K."/>
            <person name="Glavina del Rio T."/>
            <person name="Dalin E."/>
            <person name="Tice H."/>
            <person name="Pitluck S."/>
            <person name="Saunders E."/>
            <person name="Brettin T."/>
            <person name="Bruce D."/>
            <person name="Detter J.C."/>
            <person name="Han C."/>
            <person name="Schmutz J."/>
            <person name="Larimer F."/>
            <person name="Land M."/>
            <person name="Hauser L."/>
            <person name="Kyrpides N."/>
            <person name="Ivanova N."/>
            <person name="Biddle J.F."/>
            <person name="Zhang Z."/>
            <person name="Fitz-Gibbon S.T."/>
            <person name="Lowe T.M."/>
            <person name="Saltikov C."/>
            <person name="House C.H."/>
            <person name="Richardson P."/>
        </authorList>
    </citation>
    <scope>NUCLEOTIDE SEQUENCE [LARGE SCALE GENOMIC DNA]</scope>
    <source>
        <strain evidence="14">ATCC 700844 / DSM 13496 / JCM 10307 / IC-167</strain>
    </source>
</reference>
<dbReference type="PANTHER" id="PTHR43221">
    <property type="entry name" value="PROTEASE HTPX"/>
    <property type="match status" value="1"/>
</dbReference>
<evidence type="ECO:0000256" key="1">
    <source>
        <dbReference type="ARBA" id="ARBA00022475"/>
    </source>
</evidence>
<dbReference type="Gene3D" id="3.30.2010.10">
    <property type="entry name" value="Metalloproteases ('zincins'), catalytic domain"/>
    <property type="match status" value="1"/>
</dbReference>
<dbReference type="eggNOG" id="arCOG01331">
    <property type="taxonomic scope" value="Archaea"/>
</dbReference>
<dbReference type="OrthoDB" id="28650at2157"/>
<dbReference type="GO" id="GO:0006508">
    <property type="term" value="P:proteolysis"/>
    <property type="evidence" value="ECO:0007669"/>
    <property type="project" value="UniProtKB-KW"/>
</dbReference>
<keyword evidence="8 10" id="KW-0482">Metalloprotease</keyword>
<keyword evidence="5 10" id="KW-0378">Hydrolase</keyword>
<proteinExistence type="inferred from homology"/>
<keyword evidence="2 10" id="KW-0645">Protease</keyword>
<dbReference type="EMBL" id="CP000852">
    <property type="protein sequence ID" value="ABW02517.1"/>
    <property type="molecule type" value="Genomic_DNA"/>
</dbReference>
<keyword evidence="3 11" id="KW-0812">Transmembrane</keyword>
<dbReference type="RefSeq" id="WP_012186736.1">
    <property type="nucleotide sequence ID" value="NC_009954.1"/>
</dbReference>
<dbReference type="HOGENOM" id="CLU_730804_0_0_2"/>
<dbReference type="KEGG" id="cma:Cmaq_1694"/>
<keyword evidence="4" id="KW-0479">Metal-binding</keyword>
<evidence type="ECO:0000256" key="7">
    <source>
        <dbReference type="ARBA" id="ARBA00022989"/>
    </source>
</evidence>
<evidence type="ECO:0000259" key="12">
    <source>
        <dbReference type="Pfam" id="PF01435"/>
    </source>
</evidence>
<evidence type="ECO:0000256" key="9">
    <source>
        <dbReference type="ARBA" id="ARBA00023136"/>
    </source>
</evidence>
<dbReference type="GO" id="GO:0046872">
    <property type="term" value="F:metal ion binding"/>
    <property type="evidence" value="ECO:0007669"/>
    <property type="project" value="UniProtKB-KW"/>
</dbReference>
<evidence type="ECO:0000256" key="11">
    <source>
        <dbReference type="SAM" id="Phobius"/>
    </source>
</evidence>
<feature type="transmembrane region" description="Helical" evidence="11">
    <location>
        <begin position="322"/>
        <end position="343"/>
    </location>
</feature>
<dbReference type="InterPro" id="IPR050083">
    <property type="entry name" value="HtpX_protease"/>
</dbReference>
<evidence type="ECO:0000256" key="10">
    <source>
        <dbReference type="RuleBase" id="RU003983"/>
    </source>
</evidence>
<dbReference type="PANTHER" id="PTHR43221:SF2">
    <property type="entry name" value="PROTEASE HTPX HOMOLOG"/>
    <property type="match status" value="1"/>
</dbReference>
<keyword evidence="6 10" id="KW-0862">Zinc</keyword>
<sequence length="408" mass="44878">MRAYSKLLDSLMRLGSIKVSDIMRNLSTGNNNDLLYVIYSLNSDISIEAYFTRFYLAITNGSLRIRGDLKKADEFSKIMLRNTVIGNGRKLVMLFKDNGEEYVKIPTRPTSSITMNPAVSFIVSSILTLIIFLLLTKYGILLTLAVVIAQVLLTNIAYTYVSFLRMIKLRVNGSNIIKVVVTLPIDVPEDTLARLVSYASSIKSISKSQLTLLISGLRAIGGSMITSINVERISMPLIKGINVYLVPSPECNAVSLNLINKVILVSTKLVACLNEDELRAVIHHELGHIINKDTYKALVASVVYSLVSAVMLLYVIPRIGLTLVTVSAYALIALLAIVISLTLSRINETKADLYALSKGYKESLATALVKVTYPSIHSPLIKQVFLSHPTTLSRVNAILKASKRLNGK</sequence>
<gene>
    <name evidence="13" type="ordered locus">Cmaq_1694</name>
</gene>